<dbReference type="EMBL" id="JBBPBM010000055">
    <property type="protein sequence ID" value="KAK8517942.1"/>
    <property type="molecule type" value="Genomic_DNA"/>
</dbReference>
<keyword evidence="2" id="KW-1185">Reference proteome</keyword>
<name>A0ABR2CEL5_9ROSI</name>
<dbReference type="Proteomes" id="UP001472677">
    <property type="component" value="Unassembled WGS sequence"/>
</dbReference>
<reference evidence="1 2" key="1">
    <citation type="journal article" date="2024" name="G3 (Bethesda)">
        <title>Genome assembly of Hibiscus sabdariffa L. provides insights into metabolisms of medicinal natural products.</title>
        <authorList>
            <person name="Kim T."/>
        </authorList>
    </citation>
    <scope>NUCLEOTIDE SEQUENCE [LARGE SCALE GENOMIC DNA]</scope>
    <source>
        <strain evidence="1">TK-2024</strain>
        <tissue evidence="1">Old leaves</tissue>
    </source>
</reference>
<gene>
    <name evidence="1" type="ORF">V6N12_016776</name>
</gene>
<sequence>MVTLTFLIWCEKSGTTEAMQRRANDLHTTTLPETGNQLTDMQRYVFRLTSPSVLIARPVVSKNLYTHKRSFCVSSFLPGLLLPVLEEMRLSWNMVNTLKAPSKQRNFTAGSRRICTFCFLSFS</sequence>
<comment type="caution">
    <text evidence="1">The sequence shown here is derived from an EMBL/GenBank/DDBJ whole genome shotgun (WGS) entry which is preliminary data.</text>
</comment>
<protein>
    <submittedName>
        <fullName evidence="1">Uncharacterized protein</fullName>
    </submittedName>
</protein>
<evidence type="ECO:0000313" key="1">
    <source>
        <dbReference type="EMBL" id="KAK8517942.1"/>
    </source>
</evidence>
<organism evidence="1 2">
    <name type="scientific">Hibiscus sabdariffa</name>
    <name type="common">roselle</name>
    <dbReference type="NCBI Taxonomy" id="183260"/>
    <lineage>
        <taxon>Eukaryota</taxon>
        <taxon>Viridiplantae</taxon>
        <taxon>Streptophyta</taxon>
        <taxon>Embryophyta</taxon>
        <taxon>Tracheophyta</taxon>
        <taxon>Spermatophyta</taxon>
        <taxon>Magnoliopsida</taxon>
        <taxon>eudicotyledons</taxon>
        <taxon>Gunneridae</taxon>
        <taxon>Pentapetalae</taxon>
        <taxon>rosids</taxon>
        <taxon>malvids</taxon>
        <taxon>Malvales</taxon>
        <taxon>Malvaceae</taxon>
        <taxon>Malvoideae</taxon>
        <taxon>Hibiscus</taxon>
    </lineage>
</organism>
<evidence type="ECO:0000313" key="2">
    <source>
        <dbReference type="Proteomes" id="UP001472677"/>
    </source>
</evidence>
<proteinExistence type="predicted"/>
<accession>A0ABR2CEL5</accession>